<dbReference type="GO" id="GO:0005789">
    <property type="term" value="C:endoplasmic reticulum membrane"/>
    <property type="evidence" value="ECO:0007669"/>
    <property type="project" value="UniProtKB-SubCell"/>
</dbReference>
<dbReference type="InterPro" id="IPR045054">
    <property type="entry name" value="P4HA-like"/>
</dbReference>
<evidence type="ECO:0000259" key="4">
    <source>
        <dbReference type="Pfam" id="PF13640"/>
    </source>
</evidence>
<dbReference type="PANTHER" id="PTHR10869:SF123">
    <property type="entry name" value="PROLYL 4-HYDROXYLASE 10-RELATED"/>
    <property type="match status" value="1"/>
</dbReference>
<dbReference type="OrthoDB" id="420380at2759"/>
<comment type="subcellular location">
    <subcellularLocation>
        <location evidence="1">Endoplasmic reticulum membrane</location>
    </subcellularLocation>
</comment>
<dbReference type="AlphaFoldDB" id="A0A843XFF8"/>
<dbReference type="GO" id="GO:0046872">
    <property type="term" value="F:metal ion binding"/>
    <property type="evidence" value="ECO:0007669"/>
    <property type="project" value="UniProtKB-KW"/>
</dbReference>
<dbReference type="Proteomes" id="UP000652761">
    <property type="component" value="Unassembled WGS sequence"/>
</dbReference>
<protein>
    <recommendedName>
        <fullName evidence="4">Prolyl 4-hydroxylase alpha subunit Fe(2+) 2OG dioxygenase domain-containing protein</fullName>
    </recommendedName>
</protein>
<evidence type="ECO:0000256" key="3">
    <source>
        <dbReference type="ARBA" id="ARBA00023004"/>
    </source>
</evidence>
<evidence type="ECO:0000256" key="1">
    <source>
        <dbReference type="ARBA" id="ARBA00004586"/>
    </source>
</evidence>
<keyword evidence="6" id="KW-1185">Reference proteome</keyword>
<dbReference type="Gene3D" id="2.60.120.620">
    <property type="entry name" value="q2cbj1_9rhob like domain"/>
    <property type="match status" value="1"/>
</dbReference>
<name>A0A843XFF8_COLES</name>
<keyword evidence="2" id="KW-0479">Metal-binding</keyword>
<accession>A0A843XFF8</accession>
<comment type="caution">
    <text evidence="5">The sequence shown here is derived from an EMBL/GenBank/DDBJ whole genome shotgun (WGS) entry which is preliminary data.</text>
</comment>
<sequence length="137" mass="14988">MVSRFQKQKALGLADAFLMRQVALTHSSSEHGEGLQILHYEGGQKYEPHFDFFVDELNTKKGGQWIATVIYLSDVVEGGETIFPKLNGGSLPCYEDLSACGSKGLAVKPEMGDAFLFWTMNLDATPDLSSLQSVLVA</sequence>
<gene>
    <name evidence="5" type="ORF">Taro_051235</name>
</gene>
<dbReference type="GO" id="GO:0004656">
    <property type="term" value="F:procollagen-proline 4-dioxygenase activity"/>
    <property type="evidence" value="ECO:0007669"/>
    <property type="project" value="TreeGrafter"/>
</dbReference>
<keyword evidence="3" id="KW-0408">Iron</keyword>
<proteinExistence type="predicted"/>
<evidence type="ECO:0000256" key="2">
    <source>
        <dbReference type="ARBA" id="ARBA00022723"/>
    </source>
</evidence>
<evidence type="ECO:0000313" key="6">
    <source>
        <dbReference type="Proteomes" id="UP000652761"/>
    </source>
</evidence>
<dbReference type="PANTHER" id="PTHR10869">
    <property type="entry name" value="PROLYL 4-HYDROXYLASE ALPHA SUBUNIT"/>
    <property type="match status" value="1"/>
</dbReference>
<dbReference type="EMBL" id="NMUH01008057">
    <property type="protein sequence ID" value="MQM18248.1"/>
    <property type="molecule type" value="Genomic_DNA"/>
</dbReference>
<feature type="domain" description="Prolyl 4-hydroxylase alpha subunit Fe(2+) 2OG dioxygenase" evidence="4">
    <location>
        <begin position="35"/>
        <end position="120"/>
    </location>
</feature>
<dbReference type="InterPro" id="IPR044862">
    <property type="entry name" value="Pro_4_hyd_alph_FE2OG_OXY"/>
</dbReference>
<organism evidence="5 6">
    <name type="scientific">Colocasia esculenta</name>
    <name type="common">Wild taro</name>
    <name type="synonym">Arum esculentum</name>
    <dbReference type="NCBI Taxonomy" id="4460"/>
    <lineage>
        <taxon>Eukaryota</taxon>
        <taxon>Viridiplantae</taxon>
        <taxon>Streptophyta</taxon>
        <taxon>Embryophyta</taxon>
        <taxon>Tracheophyta</taxon>
        <taxon>Spermatophyta</taxon>
        <taxon>Magnoliopsida</taxon>
        <taxon>Liliopsida</taxon>
        <taxon>Araceae</taxon>
        <taxon>Aroideae</taxon>
        <taxon>Colocasieae</taxon>
        <taxon>Colocasia</taxon>
    </lineage>
</organism>
<evidence type="ECO:0000313" key="5">
    <source>
        <dbReference type="EMBL" id="MQM18248.1"/>
    </source>
</evidence>
<reference evidence="5" key="1">
    <citation type="submission" date="2017-07" db="EMBL/GenBank/DDBJ databases">
        <title>Taro Niue Genome Assembly and Annotation.</title>
        <authorList>
            <person name="Atibalentja N."/>
            <person name="Keating K."/>
            <person name="Fields C.J."/>
        </authorList>
    </citation>
    <scope>NUCLEOTIDE SEQUENCE</scope>
    <source>
        <strain evidence="5">Niue_2</strain>
        <tissue evidence="5">Leaf</tissue>
    </source>
</reference>
<dbReference type="Pfam" id="PF13640">
    <property type="entry name" value="2OG-FeII_Oxy_3"/>
    <property type="match status" value="1"/>
</dbReference>